<dbReference type="SUPFAM" id="SSF48452">
    <property type="entry name" value="TPR-like"/>
    <property type="match status" value="1"/>
</dbReference>
<evidence type="ECO:0000256" key="4">
    <source>
        <dbReference type="ARBA" id="ARBA00023136"/>
    </source>
</evidence>
<dbReference type="AlphaFoldDB" id="A0A5P2FZP3"/>
<dbReference type="KEGG" id="arac:E0W69_010165"/>
<comment type="similarity">
    <text evidence="2">Belongs to the SusD family.</text>
</comment>
<dbReference type="InterPro" id="IPR033985">
    <property type="entry name" value="SusD-like_N"/>
</dbReference>
<dbReference type="InterPro" id="IPR011990">
    <property type="entry name" value="TPR-like_helical_dom_sf"/>
</dbReference>
<evidence type="ECO:0000259" key="7">
    <source>
        <dbReference type="Pfam" id="PF14322"/>
    </source>
</evidence>
<keyword evidence="9" id="KW-1185">Reference proteome</keyword>
<reference evidence="8 9" key="1">
    <citation type="submission" date="2019-09" db="EMBL/GenBank/DDBJ databases">
        <title>Complete genome sequence of Arachidicoccus sp. B3-10 isolated from apple orchard soil.</title>
        <authorList>
            <person name="Kim H.S."/>
            <person name="Han K.-I."/>
            <person name="Suh M.K."/>
            <person name="Lee K.C."/>
            <person name="Eom M.K."/>
            <person name="Kim J.-S."/>
            <person name="Kang S.W."/>
            <person name="Sin Y."/>
            <person name="Lee J.-S."/>
        </authorList>
    </citation>
    <scope>NUCLEOTIDE SEQUENCE [LARGE SCALE GENOMIC DNA]</scope>
    <source>
        <strain evidence="8 9">B3-10</strain>
    </source>
</reference>
<sequence>MKNKLFIYITSIISIITFSCKKYVETDLSANLVSSDKVFLESGTANSAIEGLYSYYPSTYSIQYFTFLGGISSDEMDYTGTGADLMQFVQHSVSTTNSTNESYLWTYPYQVVGYINQAIDGLNASTALTDSLKNSLLGESKFLRAWYYFNLVNYFGKIPLILNSQALNNTSIGNSDSATVYKQIISDLTEAQSNLYATYPGTSTFRIRGNKWAATNLLAKVYLYQKDYASAITEASKVIESGTYSLSDVKNAFINTSKETIWQSSTVYGYSSIGTNYRSATNDTTVIPPTFVVDSSLVKSFDTSDLRYKNWIDFTKYNGIKYYRNYKYKLKSATAGNEYNVVMRLAETYLIRAEAKLFSNDISGALADINMIRNRAGLSDFSSNNAADIFNEIVIERKKELFGEFSNRWFDLKRWGLVNSVIGALDPNWKSTAAWMPIPYNQIILNSNLTQNDGY</sequence>
<dbReference type="Gene3D" id="1.25.40.390">
    <property type="match status" value="1"/>
</dbReference>
<keyword evidence="3" id="KW-0732">Signal</keyword>
<feature type="domain" description="RagB/SusD" evidence="6">
    <location>
        <begin position="309"/>
        <end position="418"/>
    </location>
</feature>
<dbReference type="CDD" id="cd08977">
    <property type="entry name" value="SusD"/>
    <property type="match status" value="1"/>
</dbReference>
<dbReference type="OrthoDB" id="625727at2"/>
<evidence type="ECO:0000256" key="5">
    <source>
        <dbReference type="ARBA" id="ARBA00023237"/>
    </source>
</evidence>
<evidence type="ECO:0000313" key="8">
    <source>
        <dbReference type="EMBL" id="QES89004.1"/>
    </source>
</evidence>
<dbReference type="EMBL" id="CP044016">
    <property type="protein sequence ID" value="QES89004.1"/>
    <property type="molecule type" value="Genomic_DNA"/>
</dbReference>
<dbReference type="Proteomes" id="UP000292424">
    <property type="component" value="Chromosome"/>
</dbReference>
<gene>
    <name evidence="8" type="ORF">E0W69_010165</name>
</gene>
<dbReference type="PROSITE" id="PS51257">
    <property type="entry name" value="PROKAR_LIPOPROTEIN"/>
    <property type="match status" value="1"/>
</dbReference>
<evidence type="ECO:0000313" key="9">
    <source>
        <dbReference type="Proteomes" id="UP000292424"/>
    </source>
</evidence>
<evidence type="ECO:0000256" key="2">
    <source>
        <dbReference type="ARBA" id="ARBA00006275"/>
    </source>
</evidence>
<proteinExistence type="inferred from homology"/>
<organism evidence="8 9">
    <name type="scientific">Rhizosphaericola mali</name>
    <dbReference type="NCBI Taxonomy" id="2545455"/>
    <lineage>
        <taxon>Bacteria</taxon>
        <taxon>Pseudomonadati</taxon>
        <taxon>Bacteroidota</taxon>
        <taxon>Chitinophagia</taxon>
        <taxon>Chitinophagales</taxon>
        <taxon>Chitinophagaceae</taxon>
        <taxon>Rhizosphaericola</taxon>
    </lineage>
</organism>
<dbReference type="GO" id="GO:0009279">
    <property type="term" value="C:cell outer membrane"/>
    <property type="evidence" value="ECO:0007669"/>
    <property type="project" value="UniProtKB-SubCell"/>
</dbReference>
<name>A0A5P2FZP3_9BACT</name>
<evidence type="ECO:0000256" key="3">
    <source>
        <dbReference type="ARBA" id="ARBA00022729"/>
    </source>
</evidence>
<keyword evidence="5" id="KW-0998">Cell outer membrane</keyword>
<dbReference type="RefSeq" id="WP_131329950.1">
    <property type="nucleotide sequence ID" value="NZ_CP044016.1"/>
</dbReference>
<comment type="subcellular location">
    <subcellularLocation>
        <location evidence="1">Cell outer membrane</location>
    </subcellularLocation>
</comment>
<dbReference type="Pfam" id="PF14322">
    <property type="entry name" value="SusD-like_3"/>
    <property type="match status" value="1"/>
</dbReference>
<accession>A0A5P2FZP3</accession>
<dbReference type="Pfam" id="PF07980">
    <property type="entry name" value="SusD_RagB"/>
    <property type="match status" value="1"/>
</dbReference>
<evidence type="ECO:0000259" key="6">
    <source>
        <dbReference type="Pfam" id="PF07980"/>
    </source>
</evidence>
<dbReference type="InterPro" id="IPR012944">
    <property type="entry name" value="SusD_RagB_dom"/>
</dbReference>
<keyword evidence="4" id="KW-0472">Membrane</keyword>
<evidence type="ECO:0000256" key="1">
    <source>
        <dbReference type="ARBA" id="ARBA00004442"/>
    </source>
</evidence>
<feature type="domain" description="SusD-like N-terminal" evidence="7">
    <location>
        <begin position="85"/>
        <end position="223"/>
    </location>
</feature>
<protein>
    <submittedName>
        <fullName evidence="8">RagB/SusD family nutrient uptake outer membrane protein</fullName>
    </submittedName>
</protein>